<dbReference type="NCBIfam" id="TIGR01024">
    <property type="entry name" value="rplS_bact"/>
    <property type="match status" value="1"/>
</dbReference>
<evidence type="ECO:0000256" key="3">
    <source>
        <dbReference type="ARBA" id="ARBA00023274"/>
    </source>
</evidence>
<dbReference type="SUPFAM" id="SSF50104">
    <property type="entry name" value="Translation proteins SH3-like domain"/>
    <property type="match status" value="1"/>
</dbReference>
<dbReference type="InterPro" id="IPR008991">
    <property type="entry name" value="Translation_prot_SH3-like_sf"/>
</dbReference>
<dbReference type="Pfam" id="PF01245">
    <property type="entry name" value="Ribosomal_L19"/>
    <property type="match status" value="1"/>
</dbReference>
<dbReference type="InterPro" id="IPR018257">
    <property type="entry name" value="Ribosomal_bL19_CS"/>
</dbReference>
<dbReference type="PIRSF" id="PIRSF002191">
    <property type="entry name" value="Ribosomal_L19"/>
    <property type="match status" value="1"/>
</dbReference>
<evidence type="ECO:0000256" key="4">
    <source>
        <dbReference type="ARBA" id="ARBA00035171"/>
    </source>
</evidence>
<name>A0A953HLU8_9BACT</name>
<dbReference type="GO" id="GO:0006412">
    <property type="term" value="P:translation"/>
    <property type="evidence" value="ECO:0007669"/>
    <property type="project" value="UniProtKB-UniRule"/>
</dbReference>
<keyword evidence="8" id="KW-1185">Reference proteome</keyword>
<accession>A0A953HLU8</accession>
<keyword evidence="3 5" id="KW-0687">Ribonucleoprotein</keyword>
<dbReference type="InterPro" id="IPR001857">
    <property type="entry name" value="Ribosomal_bL19"/>
</dbReference>
<dbReference type="InterPro" id="IPR038657">
    <property type="entry name" value="Ribosomal_bL19_sf"/>
</dbReference>
<dbReference type="GO" id="GO:0003735">
    <property type="term" value="F:structural constituent of ribosome"/>
    <property type="evidence" value="ECO:0007669"/>
    <property type="project" value="InterPro"/>
</dbReference>
<evidence type="ECO:0000256" key="6">
    <source>
        <dbReference type="RuleBase" id="RU000559"/>
    </source>
</evidence>
<proteinExistence type="inferred from homology"/>
<protein>
    <recommendedName>
        <fullName evidence="4 5">Large ribosomal subunit protein bL19</fullName>
    </recommendedName>
</protein>
<dbReference type="HAMAP" id="MF_00402">
    <property type="entry name" value="Ribosomal_bL19"/>
    <property type="match status" value="1"/>
</dbReference>
<sequence length="117" mass="13557">MDAIKFVQEQNYETKDFPVFKAGDTIEVVYNIVEGGKKRPQAFRGDVIKVVGAGHYKTFTVRKLSNGVGVERIFPINTPNIIEIKLLKKGRVRRSRIYYLRNLVGKKAKIRERRTFK</sequence>
<reference evidence="7" key="1">
    <citation type="submission" date="2021-06" db="EMBL/GenBank/DDBJ databases">
        <title>44 bacteria genomes isolated from Dapeng, Shenzhen.</title>
        <authorList>
            <person name="Zheng W."/>
            <person name="Yu S."/>
            <person name="Huang Y."/>
        </authorList>
    </citation>
    <scope>NUCLEOTIDE SEQUENCE</scope>
    <source>
        <strain evidence="7">DP5N28-2</strain>
    </source>
</reference>
<keyword evidence="2 5" id="KW-0689">Ribosomal protein</keyword>
<organism evidence="7 8">
    <name type="scientific">Membranihabitans marinus</name>
    <dbReference type="NCBI Taxonomy" id="1227546"/>
    <lineage>
        <taxon>Bacteria</taxon>
        <taxon>Pseudomonadati</taxon>
        <taxon>Bacteroidota</taxon>
        <taxon>Saprospiria</taxon>
        <taxon>Saprospirales</taxon>
        <taxon>Saprospiraceae</taxon>
        <taxon>Membranihabitans</taxon>
    </lineage>
</organism>
<evidence type="ECO:0000256" key="1">
    <source>
        <dbReference type="ARBA" id="ARBA00005781"/>
    </source>
</evidence>
<dbReference type="RefSeq" id="WP_222578991.1">
    <property type="nucleotide sequence ID" value="NZ_JAHVHU010000005.1"/>
</dbReference>
<dbReference type="EMBL" id="JAHVHU010000005">
    <property type="protein sequence ID" value="MBY5957469.1"/>
    <property type="molecule type" value="Genomic_DNA"/>
</dbReference>
<gene>
    <name evidence="5 7" type="primary">rplS</name>
    <name evidence="7" type="ORF">KUV50_04930</name>
</gene>
<dbReference type="AlphaFoldDB" id="A0A953HLU8"/>
<comment type="similarity">
    <text evidence="1 5 6">Belongs to the bacterial ribosomal protein bL19 family.</text>
</comment>
<dbReference type="PANTHER" id="PTHR15680">
    <property type="entry name" value="RIBOSOMAL PROTEIN L19"/>
    <property type="match status" value="1"/>
</dbReference>
<dbReference type="PANTHER" id="PTHR15680:SF9">
    <property type="entry name" value="LARGE RIBOSOMAL SUBUNIT PROTEIN BL19M"/>
    <property type="match status" value="1"/>
</dbReference>
<dbReference type="Gene3D" id="2.30.30.790">
    <property type="match status" value="1"/>
</dbReference>
<evidence type="ECO:0000313" key="7">
    <source>
        <dbReference type="EMBL" id="MBY5957469.1"/>
    </source>
</evidence>
<comment type="function">
    <text evidence="5 6">This protein is located at the 30S-50S ribosomal subunit interface and may play a role in the structure and function of the aminoacyl-tRNA binding site.</text>
</comment>
<evidence type="ECO:0000256" key="2">
    <source>
        <dbReference type="ARBA" id="ARBA00022980"/>
    </source>
</evidence>
<dbReference type="GO" id="GO:0022625">
    <property type="term" value="C:cytosolic large ribosomal subunit"/>
    <property type="evidence" value="ECO:0007669"/>
    <property type="project" value="TreeGrafter"/>
</dbReference>
<dbReference type="PRINTS" id="PR00061">
    <property type="entry name" value="RIBOSOMALL19"/>
</dbReference>
<evidence type="ECO:0000313" key="8">
    <source>
        <dbReference type="Proteomes" id="UP000753961"/>
    </source>
</evidence>
<dbReference type="PROSITE" id="PS01015">
    <property type="entry name" value="RIBOSOMAL_L19"/>
    <property type="match status" value="1"/>
</dbReference>
<comment type="caution">
    <text evidence="7">The sequence shown here is derived from an EMBL/GenBank/DDBJ whole genome shotgun (WGS) entry which is preliminary data.</text>
</comment>
<evidence type="ECO:0000256" key="5">
    <source>
        <dbReference type="HAMAP-Rule" id="MF_00402"/>
    </source>
</evidence>
<dbReference type="Proteomes" id="UP000753961">
    <property type="component" value="Unassembled WGS sequence"/>
</dbReference>